<evidence type="ECO:0000313" key="3">
    <source>
        <dbReference type="Proteomes" id="UP000092024"/>
    </source>
</evidence>
<dbReference type="EMBL" id="LYPA01000051">
    <property type="protein sequence ID" value="OBR65899.1"/>
    <property type="molecule type" value="Genomic_DNA"/>
</dbReference>
<dbReference type="InterPro" id="IPR051465">
    <property type="entry name" value="Cell_Envelope_Struct_Comp"/>
</dbReference>
<feature type="domain" description="SLH" evidence="1">
    <location>
        <begin position="682"/>
        <end position="741"/>
    </location>
</feature>
<dbReference type="PANTHER" id="PTHR43308:SF5">
    <property type="entry name" value="S-LAYER PROTEIN _ PEPTIDOGLYCAN ENDO-BETA-N-ACETYLGLUCOSAMINIDASE"/>
    <property type="match status" value="1"/>
</dbReference>
<feature type="non-terminal residue" evidence="2">
    <location>
        <position position="1"/>
    </location>
</feature>
<dbReference type="PANTHER" id="PTHR43308">
    <property type="entry name" value="OUTER MEMBRANE PROTEIN ALPHA-RELATED"/>
    <property type="match status" value="1"/>
</dbReference>
<dbReference type="AlphaFoldDB" id="A0A1A5YJX3"/>
<dbReference type="Pfam" id="PF00395">
    <property type="entry name" value="SLH"/>
    <property type="match status" value="3"/>
</dbReference>
<dbReference type="STRING" id="1844972.A7K91_18165"/>
<dbReference type="Pfam" id="PF18316">
    <property type="entry name" value="S-l_SbsC_C"/>
    <property type="match status" value="1"/>
</dbReference>
<dbReference type="Proteomes" id="UP000092024">
    <property type="component" value="Unassembled WGS sequence"/>
</dbReference>
<protein>
    <recommendedName>
        <fullName evidence="1">SLH domain-containing protein</fullName>
    </recommendedName>
</protein>
<sequence>TLSIVKVGNGTTSTNSLAQSLIIPDRPAAPTGVGKTDESYAGANDGSLTGLPVGGEYKQGAAGAWSDISSATVSGLQPDTYYVRTKATSSAFVSEEAAITVGSTSATPEVTPAAVISFTDEQLAGLAANAVYLINGQNVSADTNGKIAIDSAWLGETLSIVKVGNGTTSTNSLAQSLIIPDRPAAPTGVGKTDESYAGANDGSLTGLPVGGEYKQGAAGAWSDISSATVSGLQPDTYYVRTKATSSAFASEEATAVIGTLPAVPAAPNVSADDINDQIIGLDTTMEYQIDGGNYVRYDGNNLPVLNGSHTVKVRVAANGSVPAGAEVTLYFTAPVAAGLTVTAVDPSGTANDGKTTISAVPAATAIGHKLVYKTFGSSEVIPPRVGDAATGYADLPANGLINAAHGEKIGVAEVDADGKIVKFGFTTAVVVQEQTSGGNTNVPTAPPIITGPSSNETDVIVIVNGQIENAGKSKTTEINGLTTTTVIVDPQKLQAKLDSQGDGAIVTVPVSSSSSIIKGELNGQSIQNMDNRSATLVLRTDHASYRIPAREINIGQLAEKLSPGTKLSDISVNIIIAEPSDETNQVVQNSAIRGNFTVIVPSVDFKLIVSHKDKSIEITNFSMYVERKIALPDNVDPNKITTGIVVDPNGVTRHVPTKVIVEDGTHYAVINSLTNSTYSVVWHPLIFADMENHWAKDAVNDMGSRIIVNGVDSSTFSPNKDITRAEFAAMVVRGLGLRLGEGTLPFNDVNEQNWYSSAVQTAASYNLIAGFEDGTFRPNATISREQAMIIIARAMKLTGLAATTGMPDADELLSSFTDSAAASSWSKEGIALAVKAGVVGGRSDGRLDAKANITRAEVAAIIQRLLKKSDLI</sequence>
<comment type="caution">
    <text evidence="2">The sequence shown here is derived from an EMBL/GenBank/DDBJ whole genome shotgun (WGS) entry which is preliminary data.</text>
</comment>
<dbReference type="PROSITE" id="PS51272">
    <property type="entry name" value="SLH"/>
    <property type="match status" value="3"/>
</dbReference>
<evidence type="ECO:0000259" key="1">
    <source>
        <dbReference type="PROSITE" id="PS51272"/>
    </source>
</evidence>
<dbReference type="InterPro" id="IPR040751">
    <property type="entry name" value="SbsC_C"/>
</dbReference>
<reference evidence="2 3" key="1">
    <citation type="submission" date="2016-05" db="EMBL/GenBank/DDBJ databases">
        <title>Paenibacillus oryzae. sp. nov., isolated from the rice root.</title>
        <authorList>
            <person name="Zhang J."/>
            <person name="Zhang X."/>
        </authorList>
    </citation>
    <scope>NUCLEOTIDE SEQUENCE [LARGE SCALE GENOMIC DNA]</scope>
    <source>
        <strain evidence="2 3">1DrF-4</strain>
    </source>
</reference>
<evidence type="ECO:0000313" key="2">
    <source>
        <dbReference type="EMBL" id="OBR65899.1"/>
    </source>
</evidence>
<gene>
    <name evidence="2" type="ORF">A7K91_18165</name>
</gene>
<dbReference type="RefSeq" id="WP_068682530.1">
    <property type="nucleotide sequence ID" value="NZ_LYPA01000051.1"/>
</dbReference>
<proteinExistence type="predicted"/>
<dbReference type="OrthoDB" id="2480046at2"/>
<keyword evidence="3" id="KW-1185">Reference proteome</keyword>
<organism evidence="2 3">
    <name type="scientific">Paenibacillus oryzae</name>
    <dbReference type="NCBI Taxonomy" id="1844972"/>
    <lineage>
        <taxon>Bacteria</taxon>
        <taxon>Bacillati</taxon>
        <taxon>Bacillota</taxon>
        <taxon>Bacilli</taxon>
        <taxon>Bacillales</taxon>
        <taxon>Paenibacillaceae</taxon>
        <taxon>Paenibacillus</taxon>
    </lineage>
</organism>
<feature type="domain" description="SLH" evidence="1">
    <location>
        <begin position="813"/>
        <end position="872"/>
    </location>
</feature>
<dbReference type="InterPro" id="IPR001119">
    <property type="entry name" value="SLH_dom"/>
</dbReference>
<accession>A0A1A5YJX3</accession>
<name>A0A1A5YJX3_9BACL</name>
<feature type="domain" description="SLH" evidence="1">
    <location>
        <begin position="742"/>
        <end position="805"/>
    </location>
</feature>